<keyword evidence="1" id="KW-0732">Signal</keyword>
<dbReference type="Proteomes" id="UP000640489">
    <property type="component" value="Unassembled WGS sequence"/>
</dbReference>
<gene>
    <name evidence="2" type="ORF">ISU07_18550</name>
</gene>
<feature type="chain" id="PRO_5037037112" description="Secreted protein" evidence="1">
    <location>
        <begin position="32"/>
        <end position="175"/>
    </location>
</feature>
<evidence type="ECO:0000313" key="3">
    <source>
        <dbReference type="Proteomes" id="UP000640489"/>
    </source>
</evidence>
<protein>
    <recommendedName>
        <fullName evidence="4">Secreted protein</fullName>
    </recommendedName>
</protein>
<dbReference type="AlphaFoldDB" id="A0A930YM06"/>
<name>A0A930YM06_9ACTN</name>
<evidence type="ECO:0000313" key="2">
    <source>
        <dbReference type="EMBL" id="MBF4765135.1"/>
    </source>
</evidence>
<feature type="signal peptide" evidence="1">
    <location>
        <begin position="1"/>
        <end position="31"/>
    </location>
</feature>
<dbReference type="RefSeq" id="WP_194708323.1">
    <property type="nucleotide sequence ID" value="NZ_JADKPN010000013.1"/>
</dbReference>
<keyword evidence="3" id="KW-1185">Reference proteome</keyword>
<sequence length="175" mass="18792">MNTKTSRGLAAAGLLATALVGIAGSGSAAHADTPQWQRERGIVLECTGDAHGVQVYASLYENQRYGNTLQVVLGDPDGGNGASKETDQKFVVDSVVKASVKVNGKRVLIEGVAERHGPRTKVYDEHEDAGYLIKTRGYHRQIVTDMGARYAGKSVPLACDTAFFYDLEVKKIPIV</sequence>
<comment type="caution">
    <text evidence="2">The sequence shown here is derived from an EMBL/GenBank/DDBJ whole genome shotgun (WGS) entry which is preliminary data.</text>
</comment>
<evidence type="ECO:0008006" key="4">
    <source>
        <dbReference type="Google" id="ProtNLM"/>
    </source>
</evidence>
<accession>A0A930YM06</accession>
<organism evidence="2 3">
    <name type="scientific">Nocardioides islandensis</name>
    <dbReference type="NCBI Taxonomy" id="433663"/>
    <lineage>
        <taxon>Bacteria</taxon>
        <taxon>Bacillati</taxon>
        <taxon>Actinomycetota</taxon>
        <taxon>Actinomycetes</taxon>
        <taxon>Propionibacteriales</taxon>
        <taxon>Nocardioidaceae</taxon>
        <taxon>Nocardioides</taxon>
    </lineage>
</organism>
<dbReference type="EMBL" id="JADKPN010000013">
    <property type="protein sequence ID" value="MBF4765135.1"/>
    <property type="molecule type" value="Genomic_DNA"/>
</dbReference>
<reference evidence="2" key="1">
    <citation type="submission" date="2020-11" db="EMBL/GenBank/DDBJ databases">
        <title>Nocardioides sp. nov., isolated from Soil of Cynanchum wilfordii Hemsley rhizosphere.</title>
        <authorList>
            <person name="Lee J.-S."/>
            <person name="Suh M.K."/>
            <person name="Kim J.-S."/>
        </authorList>
    </citation>
    <scope>NUCLEOTIDE SEQUENCE</scope>
    <source>
        <strain evidence="2">KCTC 19275</strain>
    </source>
</reference>
<proteinExistence type="predicted"/>
<evidence type="ECO:0000256" key="1">
    <source>
        <dbReference type="SAM" id="SignalP"/>
    </source>
</evidence>